<comment type="similarity">
    <text evidence="5">Belongs to the RNase T family.</text>
</comment>
<dbReference type="OrthoDB" id="9778264at2"/>
<dbReference type="RefSeq" id="WP_107938981.1">
    <property type="nucleotide sequence ID" value="NZ_QANS01000001.1"/>
</dbReference>
<evidence type="ECO:0000256" key="1">
    <source>
        <dbReference type="ARBA" id="ARBA00022694"/>
    </source>
</evidence>
<keyword evidence="3 5" id="KW-0378">Hydrolase</keyword>
<proteinExistence type="inferred from homology"/>
<dbReference type="InterPro" id="IPR005987">
    <property type="entry name" value="RNase_T"/>
</dbReference>
<dbReference type="GO" id="GO:0045004">
    <property type="term" value="P:DNA replication proofreading"/>
    <property type="evidence" value="ECO:0007669"/>
    <property type="project" value="TreeGrafter"/>
</dbReference>
<sequence length="227" mass="24502">MEFLLSTEPPIVKVGHRFRGFLPIVVDVETGGFNAQTDALLEIAAVILGMDENGNLVPQKTVFSHVTPFPGANLEKAALEFNGIDPDHPLRLAKPELEALNHIFKPIRNAVSENGCTRAILVGHNAHFDLGFLNAAIARSSVKRSPFHPFSVFDTATLCGAALGQTVLARGLIAAGLDYDQKEAHSAIYDAERTAELFCLLVNKMRPIYESVQNTPEDASAEPAAST</sequence>
<dbReference type="CDD" id="cd06134">
    <property type="entry name" value="RNaseT"/>
    <property type="match status" value="1"/>
</dbReference>
<feature type="site" description="Important for substrate binding and specificity" evidence="5">
    <location>
        <position position="81"/>
    </location>
</feature>
<feature type="site" description="Important for substrate binding and specificity" evidence="5">
    <location>
        <position position="128"/>
    </location>
</feature>
<feature type="binding site" evidence="5">
    <location>
        <position position="185"/>
    </location>
    <ligand>
        <name>Mg(2+)</name>
        <dbReference type="ChEBI" id="CHEBI:18420"/>
        <label>2</label>
        <note>catalytic</note>
    </ligand>
</feature>
<dbReference type="EC" id="3.1.13.-" evidence="5"/>
<dbReference type="Proteomes" id="UP000244248">
    <property type="component" value="Unassembled WGS sequence"/>
</dbReference>
<evidence type="ECO:0000313" key="8">
    <source>
        <dbReference type="Proteomes" id="UP000244248"/>
    </source>
</evidence>
<dbReference type="Gene3D" id="3.30.420.10">
    <property type="entry name" value="Ribonuclease H-like superfamily/Ribonuclease H"/>
    <property type="match status" value="1"/>
</dbReference>
<dbReference type="Pfam" id="PF00929">
    <property type="entry name" value="RNase_T"/>
    <property type="match status" value="1"/>
</dbReference>
<dbReference type="GO" id="GO:0008033">
    <property type="term" value="P:tRNA processing"/>
    <property type="evidence" value="ECO:0007669"/>
    <property type="project" value="UniProtKB-KW"/>
</dbReference>
<keyword evidence="8" id="KW-1185">Reference proteome</keyword>
<keyword evidence="5" id="KW-0479">Metal-binding</keyword>
<feature type="binding site" evidence="5">
    <location>
        <position position="27"/>
    </location>
    <ligand>
        <name>Mg(2+)</name>
        <dbReference type="ChEBI" id="CHEBI:18420"/>
        <label>2</label>
        <note>catalytic</note>
    </ligand>
</feature>
<dbReference type="SMART" id="SM00479">
    <property type="entry name" value="EXOIII"/>
    <property type="match status" value="1"/>
</dbReference>
<keyword evidence="2 5" id="KW-0540">Nuclease</keyword>
<dbReference type="NCBIfam" id="TIGR01298">
    <property type="entry name" value="RNaseT"/>
    <property type="match status" value="1"/>
</dbReference>
<dbReference type="GO" id="GO:0005829">
    <property type="term" value="C:cytosol"/>
    <property type="evidence" value="ECO:0007669"/>
    <property type="project" value="TreeGrafter"/>
</dbReference>
<dbReference type="InterPro" id="IPR012337">
    <property type="entry name" value="RNaseH-like_sf"/>
</dbReference>
<dbReference type="GO" id="GO:0008408">
    <property type="term" value="F:3'-5' exonuclease activity"/>
    <property type="evidence" value="ECO:0007669"/>
    <property type="project" value="TreeGrafter"/>
</dbReference>
<evidence type="ECO:0000313" key="7">
    <source>
        <dbReference type="EMBL" id="PTU33272.1"/>
    </source>
</evidence>
<comment type="caution">
    <text evidence="7">The sequence shown here is derived from an EMBL/GenBank/DDBJ whole genome shotgun (WGS) entry which is preliminary data.</text>
</comment>
<feature type="site" description="Important for substrate binding and specificity" evidence="5">
    <location>
        <position position="150"/>
    </location>
</feature>
<gene>
    <name evidence="5" type="primary">rnt</name>
    <name evidence="7" type="ORF">CJD38_01055</name>
</gene>
<organism evidence="7 8">
    <name type="scientific">Stenotrophobium rhamnosiphilum</name>
    <dbReference type="NCBI Taxonomy" id="2029166"/>
    <lineage>
        <taxon>Bacteria</taxon>
        <taxon>Pseudomonadati</taxon>
        <taxon>Pseudomonadota</taxon>
        <taxon>Gammaproteobacteria</taxon>
        <taxon>Nevskiales</taxon>
        <taxon>Nevskiaceae</taxon>
        <taxon>Stenotrophobium</taxon>
    </lineage>
</organism>
<comment type="subunit">
    <text evidence="5">Homodimer.</text>
</comment>
<accession>A0A2T5ML20</accession>
<dbReference type="GO" id="GO:0016896">
    <property type="term" value="F:RNA exonuclease activity, producing 5'-phosphomonoesters"/>
    <property type="evidence" value="ECO:0007669"/>
    <property type="project" value="UniProtKB-UniRule"/>
</dbReference>
<evidence type="ECO:0000256" key="4">
    <source>
        <dbReference type="ARBA" id="ARBA00022839"/>
    </source>
</evidence>
<reference evidence="7 8" key="1">
    <citation type="submission" date="2018-04" db="EMBL/GenBank/DDBJ databases">
        <title>Novel species isolated from glacier.</title>
        <authorList>
            <person name="Liu Q."/>
            <person name="Xin Y.-H."/>
        </authorList>
    </citation>
    <scope>NUCLEOTIDE SEQUENCE [LARGE SCALE GENOMIC DNA]</scope>
    <source>
        <strain evidence="7 8">GT1R17</strain>
    </source>
</reference>
<dbReference type="HAMAP" id="MF_00157">
    <property type="entry name" value="RNase_T"/>
    <property type="match status" value="1"/>
</dbReference>
<evidence type="ECO:0000256" key="3">
    <source>
        <dbReference type="ARBA" id="ARBA00022801"/>
    </source>
</evidence>
<feature type="domain" description="Exonuclease" evidence="6">
    <location>
        <begin position="22"/>
        <end position="207"/>
    </location>
</feature>
<keyword evidence="4 5" id="KW-0269">Exonuclease</keyword>
<feature type="binding site" evidence="5">
    <location>
        <position position="27"/>
    </location>
    <ligand>
        <name>Mg(2+)</name>
        <dbReference type="ChEBI" id="CHEBI:18420"/>
        <label>1</label>
        <note>catalytic</note>
    </ligand>
</feature>
<dbReference type="PANTHER" id="PTHR30231:SF2">
    <property type="entry name" value="RIBONUCLEASE T"/>
    <property type="match status" value="1"/>
</dbReference>
<dbReference type="GO" id="GO:0000287">
    <property type="term" value="F:magnesium ion binding"/>
    <property type="evidence" value="ECO:0007669"/>
    <property type="project" value="UniProtKB-UniRule"/>
</dbReference>
<dbReference type="InterPro" id="IPR013520">
    <property type="entry name" value="Ribonucl_H"/>
</dbReference>
<protein>
    <recommendedName>
        <fullName evidence="5">Ribonuclease T</fullName>
        <ecNumber evidence="5">3.1.13.-</ecNumber>
    </recommendedName>
    <alternativeName>
        <fullName evidence="5">Exoribonuclease T</fullName>
        <shortName evidence="5">RNase T</shortName>
    </alternativeName>
</protein>
<evidence type="ECO:0000256" key="5">
    <source>
        <dbReference type="HAMAP-Rule" id="MF_00157"/>
    </source>
</evidence>
<evidence type="ECO:0000259" key="6">
    <source>
        <dbReference type="SMART" id="SM00479"/>
    </source>
</evidence>
<dbReference type="SUPFAM" id="SSF53098">
    <property type="entry name" value="Ribonuclease H-like"/>
    <property type="match status" value="1"/>
</dbReference>
<comment type="function">
    <text evidence="5">Trims short 3' overhangs of a variety of RNA species, leaving a one or two nucleotide 3' overhang. Responsible for the end-turnover of tRNA: specifically removes the terminal AMP residue from uncharged tRNA (tRNA-C-C-A). Also appears to be involved in tRNA biosynthesis.</text>
</comment>
<feature type="site" description="Important for substrate binding and specificity" evidence="5">
    <location>
        <position position="33"/>
    </location>
</feature>
<dbReference type="GO" id="GO:0003676">
    <property type="term" value="F:nucleic acid binding"/>
    <property type="evidence" value="ECO:0007669"/>
    <property type="project" value="InterPro"/>
</dbReference>
<dbReference type="PANTHER" id="PTHR30231">
    <property type="entry name" value="DNA POLYMERASE III SUBUNIT EPSILON"/>
    <property type="match status" value="1"/>
</dbReference>
<evidence type="ECO:0000256" key="2">
    <source>
        <dbReference type="ARBA" id="ARBA00022722"/>
    </source>
</evidence>
<name>A0A2T5ML20_9GAMM</name>
<feature type="binding site" evidence="5">
    <location>
        <position position="190"/>
    </location>
    <ligand>
        <name>Mg(2+)</name>
        <dbReference type="ChEBI" id="CHEBI:18420"/>
        <label>2</label>
        <note>catalytic</note>
    </ligand>
</feature>
<comment type="cofactor">
    <cofactor evidence="5">
        <name>Mg(2+)</name>
        <dbReference type="ChEBI" id="CHEBI:18420"/>
    </cofactor>
    <text evidence="5">Binds two Mg(2+) per subunit. The active form of the enzyme binds two Mg(2+) ions in its active site. The first Mg(2+) forms only one salt bridge with the protein.</text>
</comment>
<feature type="active site" description="Proton donor/acceptor" evidence="5">
    <location>
        <position position="185"/>
    </location>
</feature>
<dbReference type="AlphaFoldDB" id="A0A2T5ML20"/>
<dbReference type="InterPro" id="IPR036397">
    <property type="entry name" value="RNaseH_sf"/>
</dbReference>
<dbReference type="EMBL" id="QANS01000001">
    <property type="protein sequence ID" value="PTU33272.1"/>
    <property type="molecule type" value="Genomic_DNA"/>
</dbReference>
<feature type="binding site" evidence="5">
    <location>
        <position position="29"/>
    </location>
    <ligand>
        <name>Mg(2+)</name>
        <dbReference type="ChEBI" id="CHEBI:18420"/>
        <label>2</label>
        <note>catalytic</note>
    </ligand>
</feature>
<keyword evidence="5" id="KW-0460">Magnesium</keyword>
<keyword evidence="1 5" id="KW-0819">tRNA processing</keyword>